<evidence type="ECO:0000256" key="3">
    <source>
        <dbReference type="SAM" id="SignalP"/>
    </source>
</evidence>
<dbReference type="EMBL" id="JQDR03011898">
    <property type="protein sequence ID" value="KAA0192055.1"/>
    <property type="molecule type" value="Genomic_DNA"/>
</dbReference>
<keyword evidence="5" id="KW-1185">Reference proteome</keyword>
<reference evidence="4" key="1">
    <citation type="submission" date="2014-08" db="EMBL/GenBank/DDBJ databases">
        <authorList>
            <person name="Murali S."/>
            <person name="Richards S."/>
            <person name="Bandaranaike D."/>
            <person name="Bellair M."/>
            <person name="Blankenburg K."/>
            <person name="Chao H."/>
            <person name="Dinh H."/>
            <person name="Doddapaneni H."/>
            <person name="Dugan-Rocha S."/>
            <person name="Elkadiri S."/>
            <person name="Gnanaolivu R."/>
            <person name="Hughes D."/>
            <person name="Lee S."/>
            <person name="Li M."/>
            <person name="Ming W."/>
            <person name="Munidasa M."/>
            <person name="Muniz J."/>
            <person name="Nguyen L."/>
            <person name="Osuji N."/>
            <person name="Pu L.-L."/>
            <person name="Puazo M."/>
            <person name="Skinner E."/>
            <person name="Qu C."/>
            <person name="Quiroz J."/>
            <person name="Raj R."/>
            <person name="Weissenberger G."/>
            <person name="Xin Y."/>
            <person name="Zou X."/>
            <person name="Han Y."/>
            <person name="Worley K."/>
            <person name="Muzny D."/>
            <person name="Gibbs R."/>
        </authorList>
    </citation>
    <scope>NUCLEOTIDE SEQUENCE</scope>
    <source>
        <strain evidence="4">HAZT.00-mixed</strain>
        <tissue evidence="4">Whole organism</tissue>
    </source>
</reference>
<evidence type="ECO:0000313" key="6">
    <source>
        <dbReference type="RefSeq" id="XP_018027859.1"/>
    </source>
</evidence>
<feature type="signal peptide" evidence="3">
    <location>
        <begin position="1"/>
        <end position="19"/>
    </location>
</feature>
<evidence type="ECO:0000313" key="5">
    <source>
        <dbReference type="Proteomes" id="UP000694843"/>
    </source>
</evidence>
<reference evidence="4" key="3">
    <citation type="submission" date="2019-06" db="EMBL/GenBank/DDBJ databases">
        <authorList>
            <person name="Poynton C."/>
            <person name="Hasenbein S."/>
            <person name="Benoit J.B."/>
            <person name="Sepulveda M.S."/>
            <person name="Poelchau M.F."/>
            <person name="Murali S.C."/>
            <person name="Chen S."/>
            <person name="Glastad K.M."/>
            <person name="Werren J.H."/>
            <person name="Vineis J.H."/>
            <person name="Bowen J.L."/>
            <person name="Friedrich M."/>
            <person name="Jones J."/>
            <person name="Robertson H.M."/>
            <person name="Feyereisen R."/>
            <person name="Mechler-Hickson A."/>
            <person name="Mathers N."/>
            <person name="Lee C.E."/>
            <person name="Colbourne J.K."/>
            <person name="Biales A."/>
            <person name="Johnston J.S."/>
            <person name="Wellborn G.A."/>
            <person name="Rosendale A.J."/>
            <person name="Cridge A.G."/>
            <person name="Munoz-Torres M.C."/>
            <person name="Bain P.A."/>
            <person name="Manny A.R."/>
            <person name="Major K.M."/>
            <person name="Lambert F.N."/>
            <person name="Vulpe C.D."/>
            <person name="Tuck P."/>
            <person name="Blalock B.J."/>
            <person name="Lin Y.-Y."/>
            <person name="Smith M.E."/>
            <person name="Ochoa-Acuna H."/>
            <person name="Chen M.-J.M."/>
            <person name="Childers C.P."/>
            <person name="Qu J."/>
            <person name="Dugan S."/>
            <person name="Lee S.L."/>
            <person name="Chao H."/>
            <person name="Dinh H."/>
            <person name="Han Y."/>
            <person name="Doddapaneni H."/>
            <person name="Worley K.C."/>
            <person name="Muzny D.M."/>
            <person name="Gibbs R.A."/>
            <person name="Richards S."/>
        </authorList>
    </citation>
    <scope>NUCLEOTIDE SEQUENCE</scope>
    <source>
        <strain evidence="4">HAZT.00-mixed</strain>
        <tissue evidence="4">Whole organism</tissue>
    </source>
</reference>
<feature type="region of interest" description="Disordered" evidence="2">
    <location>
        <begin position="76"/>
        <end position="100"/>
    </location>
</feature>
<reference evidence="6" key="4">
    <citation type="submission" date="2025-04" db="UniProtKB">
        <authorList>
            <consortium name="RefSeq"/>
        </authorList>
    </citation>
    <scope>IDENTIFICATION</scope>
    <source>
        <tissue evidence="6">Whole organism</tissue>
    </source>
</reference>
<dbReference type="Proteomes" id="UP000711488">
    <property type="component" value="Unassembled WGS sequence"/>
</dbReference>
<sequence length="100" mass="10801">MKTLLFALFVVGLVVVVRAGDVIDLDLDDFEHNQDGDAGHSVTGEYKWTSPEGQDFVVQYVADDKGFRIVNSNAVPVNSDGVRADGAQGDLDGDSNERDD</sequence>
<dbReference type="KEGG" id="hazt:108683087"/>
<keyword evidence="1" id="KW-0193">Cuticle</keyword>
<dbReference type="Pfam" id="PF00379">
    <property type="entry name" value="Chitin_bind_4"/>
    <property type="match status" value="1"/>
</dbReference>
<dbReference type="PROSITE" id="PS51155">
    <property type="entry name" value="CHIT_BIND_RR_2"/>
    <property type="match status" value="1"/>
</dbReference>
<evidence type="ECO:0000256" key="2">
    <source>
        <dbReference type="SAM" id="MobiDB-lite"/>
    </source>
</evidence>
<dbReference type="RefSeq" id="XP_018027859.1">
    <property type="nucleotide sequence ID" value="XM_018172370.2"/>
</dbReference>
<accession>A0A6A0GXG0</accession>
<name>A0A6A0GXG0_HYAAZ</name>
<dbReference type="GeneID" id="108683087"/>
<dbReference type="OrthoDB" id="6355127at2759"/>
<protein>
    <submittedName>
        <fullName evidence="4">Cuticle Protein CPR RR Uncl</fullName>
    </submittedName>
    <submittedName>
        <fullName evidence="6">Cuticle protein CP575</fullName>
    </submittedName>
</protein>
<reference evidence="4" key="2">
    <citation type="journal article" date="2018" name="Environ. Sci. Technol.">
        <title>The Toxicogenome of Hyalella azteca: A Model for Sediment Ecotoxicology and Evolutionary Toxicology.</title>
        <authorList>
            <person name="Poynton H.C."/>
            <person name="Hasenbein S."/>
            <person name="Benoit J.B."/>
            <person name="Sepulveda M.S."/>
            <person name="Poelchau M.F."/>
            <person name="Hughes D.S.T."/>
            <person name="Murali S.C."/>
            <person name="Chen S."/>
            <person name="Glastad K.M."/>
            <person name="Goodisman M.A.D."/>
            <person name="Werren J.H."/>
            <person name="Vineis J.H."/>
            <person name="Bowen J.L."/>
            <person name="Friedrich M."/>
            <person name="Jones J."/>
            <person name="Robertson H.M."/>
            <person name="Feyereisen R."/>
            <person name="Mechler-Hickson A."/>
            <person name="Mathers N."/>
            <person name="Lee C.E."/>
            <person name="Colbourne J.K."/>
            <person name="Biales A."/>
            <person name="Johnston J.S."/>
            <person name="Wellborn G.A."/>
            <person name="Rosendale A.J."/>
            <person name="Cridge A.G."/>
            <person name="Munoz-Torres M.C."/>
            <person name="Bain P.A."/>
            <person name="Manny A.R."/>
            <person name="Major K.M."/>
            <person name="Lambert F.N."/>
            <person name="Vulpe C.D."/>
            <person name="Tuck P."/>
            <person name="Blalock B.J."/>
            <person name="Lin Y.Y."/>
            <person name="Smith M.E."/>
            <person name="Ochoa-Acuna H."/>
            <person name="Chen M.M."/>
            <person name="Childers C.P."/>
            <person name="Qu J."/>
            <person name="Dugan S."/>
            <person name="Lee S.L."/>
            <person name="Chao H."/>
            <person name="Dinh H."/>
            <person name="Han Y."/>
            <person name="Doddapaneni H."/>
            <person name="Worley K.C."/>
            <person name="Muzny D.M."/>
            <person name="Gibbs R.A."/>
            <person name="Richards S."/>
        </authorList>
    </citation>
    <scope>NUCLEOTIDE SEQUENCE</scope>
    <source>
        <strain evidence="4">HAZT.00-mixed</strain>
        <tissue evidence="4">Whole organism</tissue>
    </source>
</reference>
<dbReference type="Proteomes" id="UP000694843">
    <property type="component" value="Unplaced"/>
</dbReference>
<dbReference type="GO" id="GO:0042302">
    <property type="term" value="F:structural constituent of cuticle"/>
    <property type="evidence" value="ECO:0007669"/>
    <property type="project" value="UniProtKB-UniRule"/>
</dbReference>
<feature type="chain" id="PRO_5044628540" evidence="3">
    <location>
        <begin position="20"/>
        <end position="100"/>
    </location>
</feature>
<feature type="compositionally biased region" description="Acidic residues" evidence="2">
    <location>
        <begin position="91"/>
        <end position="100"/>
    </location>
</feature>
<keyword evidence="3" id="KW-0732">Signal</keyword>
<gene>
    <name evidence="6" type="primary">LOC108683087</name>
    <name evidence="4" type="ORF">HAZT_HAZT006004</name>
</gene>
<evidence type="ECO:0000256" key="1">
    <source>
        <dbReference type="PROSITE-ProRule" id="PRU00497"/>
    </source>
</evidence>
<organism evidence="4">
    <name type="scientific">Hyalella azteca</name>
    <name type="common">Amphipod</name>
    <dbReference type="NCBI Taxonomy" id="294128"/>
    <lineage>
        <taxon>Eukaryota</taxon>
        <taxon>Metazoa</taxon>
        <taxon>Ecdysozoa</taxon>
        <taxon>Arthropoda</taxon>
        <taxon>Crustacea</taxon>
        <taxon>Multicrustacea</taxon>
        <taxon>Malacostraca</taxon>
        <taxon>Eumalacostraca</taxon>
        <taxon>Peracarida</taxon>
        <taxon>Amphipoda</taxon>
        <taxon>Senticaudata</taxon>
        <taxon>Talitrida</taxon>
        <taxon>Talitroidea</taxon>
        <taxon>Hyalellidae</taxon>
        <taxon>Hyalella</taxon>
    </lineage>
</organism>
<proteinExistence type="predicted"/>
<evidence type="ECO:0000313" key="4">
    <source>
        <dbReference type="EMBL" id="KAA0192055.1"/>
    </source>
</evidence>
<dbReference type="InterPro" id="IPR000618">
    <property type="entry name" value="Insect_cuticle"/>
</dbReference>
<dbReference type="AlphaFoldDB" id="A0A6A0GXG0"/>